<keyword evidence="3" id="KW-1185">Reference proteome</keyword>
<comment type="caution">
    <text evidence="2">The sequence shown here is derived from an EMBL/GenBank/DDBJ whole genome shotgun (WGS) entry which is preliminary data.</text>
</comment>
<reference evidence="2" key="1">
    <citation type="submission" date="2020-04" db="EMBL/GenBank/DDBJ databases">
        <title>Draft genome resource of the tomato pathogen Pseudocercospora fuligena.</title>
        <authorList>
            <person name="Zaccaron A."/>
        </authorList>
    </citation>
    <scope>NUCLEOTIDE SEQUENCE</scope>
    <source>
        <strain evidence="2">PF001</strain>
    </source>
</reference>
<dbReference type="Proteomes" id="UP000660729">
    <property type="component" value="Unassembled WGS sequence"/>
</dbReference>
<dbReference type="OrthoDB" id="5337308at2759"/>
<dbReference type="EMBL" id="JABCIY010000106">
    <property type="protein sequence ID" value="KAF7192821.1"/>
    <property type="molecule type" value="Genomic_DNA"/>
</dbReference>
<protein>
    <submittedName>
        <fullName evidence="2">Uncharacterized protein</fullName>
    </submittedName>
</protein>
<feature type="region of interest" description="Disordered" evidence="1">
    <location>
        <begin position="201"/>
        <end position="273"/>
    </location>
</feature>
<name>A0A8H6RKQ8_9PEZI</name>
<evidence type="ECO:0000313" key="2">
    <source>
        <dbReference type="EMBL" id="KAF7192821.1"/>
    </source>
</evidence>
<gene>
    <name evidence="2" type="ORF">HII31_05869</name>
</gene>
<sequence length="906" mass="100649">MQHPSDRSHQKHSSVSQNKGVFGSKDNPKTDAYYKQYFEPDSGVIFALQNYGPEQMGMTKIPPVPRFRLPALRHWSDVVFLEWMARTENDLTARTGLQKVVRCEISTPSTIKIIQQILQDMKHDQNQPITYESRISVRRPTGKQSNDAFYALLGTQNGFGVAYLLSQHKLSLGLKFIGSIDIWYAEGYFYLMFNIQNDPRSKVARPADKSGSGKGPVPGGSGPRQKRDHESRSAPVGKGKSPAHLAPAPPHGLGSSSSVDTSSTDETESLESFKGRLTYNDAVAKGSKYLQLMKQQNKSKDKSCTEEEAKKQGWVDHSDADVRNPSGISTLLTAFAPQFNTPSSLVNSDWRHLSDGKGSWRKRFRPTGAGYQQIVNARAGVIFITNTHGPKEEGAKQSPPVKVLPDMQHLSDFSYMAWTEAAKASKRSRKTLQKVVRCSIDNKDTKHIIAQVTNEAQPPSLPYSKRMSFKAGSKQYLALLGTENGVGVAYLLTEHQDSLGWKVIESIEVFSDQGFAYLVFNIRDAMRKSDKTGAAGPSKALSRRAGRYNTRVNLATAKDLGEENVQKLKNAGMSANPSHASVNDLADNGYTLEESYSLRADRVTKASTHHDETSANSQLHKRWPLQWNTNIVAAEKLGERNALDLIDASTLKASPSRWMEVDDLCQSGFELTVSESCGTDRLPIASKALAKIVPASVHMPAPQMMYRVWSQETPERPSISAFHHTNLLLSTAQKLKVLGPSAQESLIAWHDVAYLSRLQAVGEEQMRSLKHIIKVDTDKPNALQIVAELLGNWTPDFATRRTYAECTKEFNVLLGIMPGQEVTEFLLTHRATLGMKKVSQVSVWYARKGLQLFPVFFWYELEDVQEGVLQLQYLRPPIADPSNSGPSRIGSANPPGWRDASGYRPQ</sequence>
<feature type="region of interest" description="Disordered" evidence="1">
    <location>
        <begin position="298"/>
        <end position="321"/>
    </location>
</feature>
<evidence type="ECO:0000256" key="1">
    <source>
        <dbReference type="SAM" id="MobiDB-lite"/>
    </source>
</evidence>
<evidence type="ECO:0000313" key="3">
    <source>
        <dbReference type="Proteomes" id="UP000660729"/>
    </source>
</evidence>
<accession>A0A8H6RKQ8</accession>
<organism evidence="2 3">
    <name type="scientific">Pseudocercospora fuligena</name>
    <dbReference type="NCBI Taxonomy" id="685502"/>
    <lineage>
        <taxon>Eukaryota</taxon>
        <taxon>Fungi</taxon>
        <taxon>Dikarya</taxon>
        <taxon>Ascomycota</taxon>
        <taxon>Pezizomycotina</taxon>
        <taxon>Dothideomycetes</taxon>
        <taxon>Dothideomycetidae</taxon>
        <taxon>Mycosphaerellales</taxon>
        <taxon>Mycosphaerellaceae</taxon>
        <taxon>Pseudocercospora</taxon>
    </lineage>
</organism>
<feature type="compositionally biased region" description="Low complexity" evidence="1">
    <location>
        <begin position="242"/>
        <end position="262"/>
    </location>
</feature>
<feature type="region of interest" description="Disordered" evidence="1">
    <location>
        <begin position="1"/>
        <end position="27"/>
    </location>
</feature>
<proteinExistence type="predicted"/>
<feature type="compositionally biased region" description="Gly residues" evidence="1">
    <location>
        <begin position="212"/>
        <end position="222"/>
    </location>
</feature>
<feature type="region of interest" description="Disordered" evidence="1">
    <location>
        <begin position="880"/>
        <end position="906"/>
    </location>
</feature>
<dbReference type="AlphaFoldDB" id="A0A8H6RKQ8"/>